<name>A0ABP8LY55_9BACT</name>
<keyword evidence="3" id="KW-1185">Reference proteome</keyword>
<proteinExistence type="predicted"/>
<feature type="transmembrane region" description="Helical" evidence="1">
    <location>
        <begin position="68"/>
        <end position="88"/>
    </location>
</feature>
<dbReference type="EMBL" id="BAABHC010000016">
    <property type="protein sequence ID" value="GAA4438427.1"/>
    <property type="molecule type" value="Genomic_DNA"/>
</dbReference>
<organism evidence="2 3">
    <name type="scientific">Pontibacter saemangeumensis</name>
    <dbReference type="NCBI Taxonomy" id="1084525"/>
    <lineage>
        <taxon>Bacteria</taxon>
        <taxon>Pseudomonadati</taxon>
        <taxon>Bacteroidota</taxon>
        <taxon>Cytophagia</taxon>
        <taxon>Cytophagales</taxon>
        <taxon>Hymenobacteraceae</taxon>
        <taxon>Pontibacter</taxon>
    </lineage>
</organism>
<evidence type="ECO:0000256" key="1">
    <source>
        <dbReference type="SAM" id="Phobius"/>
    </source>
</evidence>
<gene>
    <name evidence="2" type="ORF">GCM10023188_33810</name>
</gene>
<keyword evidence="1" id="KW-0812">Transmembrane</keyword>
<evidence type="ECO:0000313" key="2">
    <source>
        <dbReference type="EMBL" id="GAA4438427.1"/>
    </source>
</evidence>
<reference evidence="3" key="1">
    <citation type="journal article" date="2019" name="Int. J. Syst. Evol. Microbiol.">
        <title>The Global Catalogue of Microorganisms (GCM) 10K type strain sequencing project: providing services to taxonomists for standard genome sequencing and annotation.</title>
        <authorList>
            <consortium name="The Broad Institute Genomics Platform"/>
            <consortium name="The Broad Institute Genome Sequencing Center for Infectious Disease"/>
            <person name="Wu L."/>
            <person name="Ma J."/>
        </authorList>
    </citation>
    <scope>NUCLEOTIDE SEQUENCE [LARGE SCALE GENOMIC DNA]</scope>
    <source>
        <strain evidence="3">JCM 17926</strain>
    </source>
</reference>
<dbReference type="Proteomes" id="UP001500552">
    <property type="component" value="Unassembled WGS sequence"/>
</dbReference>
<keyword evidence="1" id="KW-1133">Transmembrane helix</keyword>
<accession>A0ABP8LY55</accession>
<feature type="transmembrane region" description="Helical" evidence="1">
    <location>
        <begin position="21"/>
        <end position="38"/>
    </location>
</feature>
<keyword evidence="1" id="KW-0472">Membrane</keyword>
<sequence>MLMENNIEMNRELNAWQFSGWIFGLVVITIGLLNLFLVHPVPGIAYLLLSLVYLPPANAYIRKKWRFSVPLVVKILLGIVLIMFTLGVSDLGDMIDKL</sequence>
<comment type="caution">
    <text evidence="2">The sequence shown here is derived from an EMBL/GenBank/DDBJ whole genome shotgun (WGS) entry which is preliminary data.</text>
</comment>
<evidence type="ECO:0000313" key="3">
    <source>
        <dbReference type="Proteomes" id="UP001500552"/>
    </source>
</evidence>
<protein>
    <submittedName>
        <fullName evidence="2">Uncharacterized protein</fullName>
    </submittedName>
</protein>